<dbReference type="RefSeq" id="WP_145268396.1">
    <property type="nucleotide sequence ID" value="NZ_CP036272.1"/>
</dbReference>
<evidence type="ECO:0000256" key="8">
    <source>
        <dbReference type="SAM" id="MobiDB-lite"/>
    </source>
</evidence>
<organism evidence="10 11">
    <name type="scientific">Stieleria bergensis</name>
    <dbReference type="NCBI Taxonomy" id="2528025"/>
    <lineage>
        <taxon>Bacteria</taxon>
        <taxon>Pseudomonadati</taxon>
        <taxon>Planctomycetota</taxon>
        <taxon>Planctomycetia</taxon>
        <taxon>Pirellulales</taxon>
        <taxon>Pirellulaceae</taxon>
        <taxon>Stieleria</taxon>
    </lineage>
</organism>
<dbReference type="InterPro" id="IPR003400">
    <property type="entry name" value="ExbD"/>
</dbReference>
<accession>A0A517SNN2</accession>
<sequence length="238" mass="25854">MSITVHCSHCGAINKAKDSLAGRRIRCPQCSQAITVPAADQVAEAVPVEAVAVEAVAVEAVAVASEPPGLPANAQPAAPAPAVDDDLDDEPIQFKRSREEDELDMTPMVDVTFLLLIFFMVTASFSLQKAISMPKEKSDQPSTNTTDEPEEEQEMVEVQIDRFGNFTVYLGDDLLGSNPGKQNLLRLLSAREVVDQGIQKMSIRVQEDCKLKFLVDAMDAGTIKGCTDIEVTEVEYLE</sequence>
<dbReference type="Proteomes" id="UP000315003">
    <property type="component" value="Chromosome"/>
</dbReference>
<dbReference type="GO" id="GO:0005886">
    <property type="term" value="C:plasma membrane"/>
    <property type="evidence" value="ECO:0007669"/>
    <property type="project" value="UniProtKB-SubCell"/>
</dbReference>
<protein>
    <submittedName>
        <fullName evidence="10">Biopolymer transport protein ExbD/TolR</fullName>
    </submittedName>
</protein>
<dbReference type="PANTHER" id="PTHR30558:SF3">
    <property type="entry name" value="BIOPOLYMER TRANSPORT PROTEIN EXBD-RELATED"/>
    <property type="match status" value="1"/>
</dbReference>
<comment type="subcellular location">
    <subcellularLocation>
        <location evidence="1">Cell membrane</location>
        <topology evidence="1">Single-pass membrane protein</topology>
    </subcellularLocation>
    <subcellularLocation>
        <location evidence="7">Cell membrane</location>
        <topology evidence="7">Single-pass type II membrane protein</topology>
    </subcellularLocation>
</comment>
<keyword evidence="3" id="KW-1003">Cell membrane</keyword>
<keyword evidence="4 7" id="KW-0812">Transmembrane</keyword>
<evidence type="ECO:0000256" key="4">
    <source>
        <dbReference type="ARBA" id="ARBA00022692"/>
    </source>
</evidence>
<evidence type="ECO:0000256" key="3">
    <source>
        <dbReference type="ARBA" id="ARBA00022475"/>
    </source>
</evidence>
<feature type="compositionally biased region" description="Low complexity" evidence="8">
    <location>
        <begin position="67"/>
        <end position="82"/>
    </location>
</feature>
<keyword evidence="11" id="KW-1185">Reference proteome</keyword>
<keyword evidence="6 9" id="KW-0472">Membrane</keyword>
<proteinExistence type="inferred from homology"/>
<evidence type="ECO:0000256" key="5">
    <source>
        <dbReference type="ARBA" id="ARBA00022989"/>
    </source>
</evidence>
<evidence type="ECO:0000256" key="9">
    <source>
        <dbReference type="SAM" id="Phobius"/>
    </source>
</evidence>
<evidence type="ECO:0000313" key="11">
    <source>
        <dbReference type="Proteomes" id="UP000315003"/>
    </source>
</evidence>
<feature type="region of interest" description="Disordered" evidence="8">
    <location>
        <begin position="67"/>
        <end position="87"/>
    </location>
</feature>
<feature type="region of interest" description="Disordered" evidence="8">
    <location>
        <begin position="132"/>
        <end position="153"/>
    </location>
</feature>
<evidence type="ECO:0000256" key="1">
    <source>
        <dbReference type="ARBA" id="ARBA00004162"/>
    </source>
</evidence>
<gene>
    <name evidence="10" type="ORF">SV7mr_02140</name>
</gene>
<feature type="transmembrane region" description="Helical" evidence="9">
    <location>
        <begin position="108"/>
        <end position="127"/>
    </location>
</feature>
<comment type="similarity">
    <text evidence="2 7">Belongs to the ExbD/TolR family.</text>
</comment>
<dbReference type="GO" id="GO:0022857">
    <property type="term" value="F:transmembrane transporter activity"/>
    <property type="evidence" value="ECO:0007669"/>
    <property type="project" value="InterPro"/>
</dbReference>
<dbReference type="AlphaFoldDB" id="A0A517SNN2"/>
<dbReference type="PANTHER" id="PTHR30558">
    <property type="entry name" value="EXBD MEMBRANE COMPONENT OF PMF-DRIVEN MACROMOLECULE IMPORT SYSTEM"/>
    <property type="match status" value="1"/>
</dbReference>
<keyword evidence="7" id="KW-0813">Transport</keyword>
<dbReference type="EMBL" id="CP036272">
    <property type="protein sequence ID" value="QDT57730.1"/>
    <property type="molecule type" value="Genomic_DNA"/>
</dbReference>
<evidence type="ECO:0000256" key="7">
    <source>
        <dbReference type="RuleBase" id="RU003879"/>
    </source>
</evidence>
<dbReference type="Pfam" id="PF02472">
    <property type="entry name" value="ExbD"/>
    <property type="match status" value="1"/>
</dbReference>
<evidence type="ECO:0000256" key="6">
    <source>
        <dbReference type="ARBA" id="ARBA00023136"/>
    </source>
</evidence>
<keyword evidence="5 9" id="KW-1133">Transmembrane helix</keyword>
<evidence type="ECO:0000256" key="2">
    <source>
        <dbReference type="ARBA" id="ARBA00005811"/>
    </source>
</evidence>
<name>A0A517SNN2_9BACT</name>
<dbReference type="GO" id="GO:0015031">
    <property type="term" value="P:protein transport"/>
    <property type="evidence" value="ECO:0007669"/>
    <property type="project" value="UniProtKB-KW"/>
</dbReference>
<dbReference type="OrthoDB" id="292474at2"/>
<keyword evidence="7" id="KW-0653">Protein transport</keyword>
<reference evidence="10 11" key="1">
    <citation type="submission" date="2019-02" db="EMBL/GenBank/DDBJ databases">
        <title>Deep-cultivation of Planctomycetes and their phenomic and genomic characterization uncovers novel biology.</title>
        <authorList>
            <person name="Wiegand S."/>
            <person name="Jogler M."/>
            <person name="Boedeker C."/>
            <person name="Pinto D."/>
            <person name="Vollmers J."/>
            <person name="Rivas-Marin E."/>
            <person name="Kohn T."/>
            <person name="Peeters S.H."/>
            <person name="Heuer A."/>
            <person name="Rast P."/>
            <person name="Oberbeckmann S."/>
            <person name="Bunk B."/>
            <person name="Jeske O."/>
            <person name="Meyerdierks A."/>
            <person name="Storesund J.E."/>
            <person name="Kallscheuer N."/>
            <person name="Luecker S."/>
            <person name="Lage O.M."/>
            <person name="Pohl T."/>
            <person name="Merkel B.J."/>
            <person name="Hornburger P."/>
            <person name="Mueller R.-W."/>
            <person name="Bruemmer F."/>
            <person name="Labrenz M."/>
            <person name="Spormann A.M."/>
            <person name="Op den Camp H."/>
            <person name="Overmann J."/>
            <person name="Amann R."/>
            <person name="Jetten M.S.M."/>
            <person name="Mascher T."/>
            <person name="Medema M.H."/>
            <person name="Devos D.P."/>
            <person name="Kaster A.-K."/>
            <person name="Ovreas L."/>
            <person name="Rohde M."/>
            <person name="Galperin M.Y."/>
            <person name="Jogler C."/>
        </authorList>
    </citation>
    <scope>NUCLEOTIDE SEQUENCE [LARGE SCALE GENOMIC DNA]</scope>
    <source>
        <strain evidence="10 11">SV_7m_r</strain>
    </source>
</reference>
<evidence type="ECO:0000313" key="10">
    <source>
        <dbReference type="EMBL" id="QDT57730.1"/>
    </source>
</evidence>